<feature type="compositionally biased region" description="Polar residues" evidence="1">
    <location>
        <begin position="249"/>
        <end position="275"/>
    </location>
</feature>
<sequence length="1011" mass="112903">MPRTTENSKKRLAEAIPRRHISKKLRIDDPHEDSSTDDIIFDMFVEGTVEAMSREEIETLLPPLAAADIRELNGLVRNLVNRRRNAPAQPIVYNVSVHELHILLMALRTVRCNGIPLYPNPKLHAALHTESRGRTHPHTMNEVHDLRKRSILRECRRNPGVAAPIDISSDSPSESSSDHSSGGFSKFHSKSAPQQVPVVIQPAVDDASKIDLFPDIYNHEPQADNNDATVNEDAPIPSFPKVMPDNKLAFSNDNYRPFEGTSQQREQGQGDQTSPKLLATKHHSISLDKTRTPSYLERLDRRKLDKIPTQGTTVWRVDTMPLTSQERDDLIQRGPIQTAPGSSPIICLFMVLRSLIAILPNHLIENLAANGDQNPLISHALLGKEGLLKPDFLERLISGESKLRDSEDNAKVQDAFLCLAESKMMLHTVWSLDFLLIWRFGIGRITSGPDKSDWNLLSYNVQQSSSSGLIVADFRFEEPEVRIIDIVDRKFHISNPQQDMEVAGLNNLPYVLRVHLIPALGNRRSFSELQNFTVTITPEKACPPIPDTSWAPVLDELSAWLNNGPETSAFANVVAGPMTGKTQYIPRRVLDALSEKKIPDTIVIYALRTPLEKGLYMHNAVLMSEKVDDCVDGLLTESDAKLRVLTHRSLDKLMYFAETRRAVIILDHDPECSSLYVSIWLRIVEWAATAEYARIVTLSTVEMPEWQKNITDGVTIMRMNDFRCLGGEGYPMQPLEKAVDRNDIAELIGRFLKHDSPPRTLVIVGPIAMIMDASQLLPDEADFLITGISSKTDFNSFIAKSPLDSHQSPIVLVVAPNVALSAPALHALKLANVTHGGIIGHGAGGPCYNDFLGTVVDDSLTLPPSEVDIDRASMYWSKSLSTPFVPCWMPVDRRQYENSSSSLYERFANRDLYTTVYKLVDFISLTAFILSAAFYKSTSVEVKETLVYFAHIIANADACREAIEFVGQPPSESFRRIAIQDAIPGQFAPEGFLWTVLGFAAQWTWASMSSY</sequence>
<dbReference type="GeneID" id="39611864"/>
<feature type="region of interest" description="Disordered" evidence="1">
    <location>
        <begin position="161"/>
        <end position="193"/>
    </location>
</feature>
<proteinExistence type="predicted"/>
<evidence type="ECO:0000313" key="2">
    <source>
        <dbReference type="EMBL" id="RNJ55747.1"/>
    </source>
</evidence>
<comment type="caution">
    <text evidence="2">The sequence shown here is derived from an EMBL/GenBank/DDBJ whole genome shotgun (WGS) entry which is preliminary data.</text>
</comment>
<feature type="compositionally biased region" description="Low complexity" evidence="1">
    <location>
        <begin position="168"/>
        <end position="193"/>
    </location>
</feature>
<protein>
    <submittedName>
        <fullName evidence="2">Uncharacterized protein</fullName>
    </submittedName>
</protein>
<reference evidence="2 3" key="1">
    <citation type="submission" date="2018-10" db="EMBL/GenBank/DDBJ databases">
        <title>Genome sequence of Verticillium nonalfalfae VnAa140.</title>
        <authorList>
            <person name="Stajich J.E."/>
            <person name="Kasson M.T."/>
        </authorList>
    </citation>
    <scope>NUCLEOTIDE SEQUENCE [LARGE SCALE GENOMIC DNA]</scope>
    <source>
        <strain evidence="2 3">VnAa140</strain>
    </source>
</reference>
<evidence type="ECO:0000313" key="3">
    <source>
        <dbReference type="Proteomes" id="UP000267145"/>
    </source>
</evidence>
<dbReference type="EMBL" id="RBVV01000070">
    <property type="protein sequence ID" value="RNJ55747.1"/>
    <property type="molecule type" value="Genomic_DNA"/>
</dbReference>
<dbReference type="RefSeq" id="XP_028493905.1">
    <property type="nucleotide sequence ID" value="XM_028642269.1"/>
</dbReference>
<dbReference type="AlphaFoldDB" id="A0A3M9Y5L0"/>
<dbReference type="Proteomes" id="UP000267145">
    <property type="component" value="Unassembled WGS sequence"/>
</dbReference>
<accession>A0A3M9Y5L0</accession>
<evidence type="ECO:0000256" key="1">
    <source>
        <dbReference type="SAM" id="MobiDB-lite"/>
    </source>
</evidence>
<feature type="region of interest" description="Disordered" evidence="1">
    <location>
        <begin position="217"/>
        <end position="282"/>
    </location>
</feature>
<organism evidence="2 3">
    <name type="scientific">Verticillium nonalfalfae</name>
    <dbReference type="NCBI Taxonomy" id="1051616"/>
    <lineage>
        <taxon>Eukaryota</taxon>
        <taxon>Fungi</taxon>
        <taxon>Dikarya</taxon>
        <taxon>Ascomycota</taxon>
        <taxon>Pezizomycotina</taxon>
        <taxon>Sordariomycetes</taxon>
        <taxon>Hypocreomycetidae</taxon>
        <taxon>Glomerellales</taxon>
        <taxon>Plectosphaerellaceae</taxon>
        <taxon>Verticillium</taxon>
    </lineage>
</organism>
<keyword evidence="3" id="KW-1185">Reference proteome</keyword>
<name>A0A3M9Y5L0_9PEZI</name>
<gene>
    <name evidence="2" type="ORF">D7B24_008175</name>
</gene>